<evidence type="ECO:0000259" key="8">
    <source>
        <dbReference type="Pfam" id="PF01490"/>
    </source>
</evidence>
<feature type="domain" description="Amino acid transporter transmembrane" evidence="8">
    <location>
        <begin position="75"/>
        <end position="456"/>
    </location>
</feature>
<evidence type="ECO:0000256" key="5">
    <source>
        <dbReference type="ARBA" id="ARBA00022989"/>
    </source>
</evidence>
<name>A0A1S2YCS7_CICAR</name>
<accession>A0A1S2YCS7</accession>
<dbReference type="RefSeq" id="XP_004502272.1">
    <property type="nucleotide sequence ID" value="XM_004502215.3"/>
</dbReference>
<feature type="transmembrane region" description="Helical" evidence="7">
    <location>
        <begin position="333"/>
        <end position="352"/>
    </location>
</feature>
<dbReference type="PANTHER" id="PTHR22950:SF696">
    <property type="entry name" value="AMINO ACID TRANSPORTER TRANSMEMBRANE DOMAIN-CONTAINING PROTEIN"/>
    <property type="match status" value="1"/>
</dbReference>
<keyword evidence="2" id="KW-0813">Transport</keyword>
<feature type="transmembrane region" description="Helical" evidence="7">
    <location>
        <begin position="104"/>
        <end position="124"/>
    </location>
</feature>
<sequence>MWGKMLKLKFLGNICCIQQRDQVDSTVMWSNCNVCIEENKQCNGDHIIVEDRNNTNTTEDSANIDTKHDANADCSFVHAVINMVGMLIGLGQLSTPYAIEKGGWLSVLLLIGLGLMCTYTSHILGKCLEKNPKLTSYVDIGNQAFGSKGRYLVATLIYMDIFMALVSYTISLHDNLITVFIGTRLNLQLAKLKTSQLLTVVAVLIALPSLWIRDMSSISFLSSGGIIMSLLTFVCVVATAIFGGFQASNHSIPVFKPHNIPSISGLYIFTYGGHIVFPDLYKAMKDPSKFTKVSIVSFTIVTALNTSMGFMGAKMFGNDVKSQITLSMPPKKIITKIAVWATVLTPMTKYALEFAPFAIQLEHALPNSFSGRTKLVIRGFVASLLLLFILTVALSVPYFEHVLSLTGSLVSVAICLIFPCVFYMKICWGKITRPLLVLNIFLVIFGFLLGVMGTISSTKLILENFLSHHST</sequence>
<evidence type="ECO:0000256" key="2">
    <source>
        <dbReference type="ARBA" id="ARBA00022448"/>
    </source>
</evidence>
<dbReference type="Proteomes" id="UP000087171">
    <property type="component" value="Chromosome Ca5"/>
</dbReference>
<keyword evidence="9" id="KW-1185">Reference proteome</keyword>
<feature type="transmembrane region" description="Helical" evidence="7">
    <location>
        <begin position="435"/>
        <end position="455"/>
    </location>
</feature>
<keyword evidence="4" id="KW-0029">Amino-acid transport</keyword>
<dbReference type="GO" id="GO:0005774">
    <property type="term" value="C:vacuolar membrane"/>
    <property type="evidence" value="ECO:0007669"/>
    <property type="project" value="TreeGrafter"/>
</dbReference>
<gene>
    <name evidence="10" type="primary">LOC101501294</name>
</gene>
<dbReference type="AlphaFoldDB" id="A0A1S2YCS7"/>
<evidence type="ECO:0000313" key="10">
    <source>
        <dbReference type="RefSeq" id="XP_004502272.1"/>
    </source>
</evidence>
<comment type="subcellular location">
    <subcellularLocation>
        <location evidence="1">Membrane</location>
        <topology evidence="1">Multi-pass membrane protein</topology>
    </subcellularLocation>
</comment>
<dbReference type="KEGG" id="cam:101501294"/>
<organism evidence="9 10">
    <name type="scientific">Cicer arietinum</name>
    <name type="common">Chickpea</name>
    <name type="synonym">Garbanzo</name>
    <dbReference type="NCBI Taxonomy" id="3827"/>
    <lineage>
        <taxon>Eukaryota</taxon>
        <taxon>Viridiplantae</taxon>
        <taxon>Streptophyta</taxon>
        <taxon>Embryophyta</taxon>
        <taxon>Tracheophyta</taxon>
        <taxon>Spermatophyta</taxon>
        <taxon>Magnoliopsida</taxon>
        <taxon>eudicotyledons</taxon>
        <taxon>Gunneridae</taxon>
        <taxon>Pentapetalae</taxon>
        <taxon>rosids</taxon>
        <taxon>fabids</taxon>
        <taxon>Fabales</taxon>
        <taxon>Fabaceae</taxon>
        <taxon>Papilionoideae</taxon>
        <taxon>50 kb inversion clade</taxon>
        <taxon>NPAAA clade</taxon>
        <taxon>Hologalegina</taxon>
        <taxon>IRL clade</taxon>
        <taxon>Cicereae</taxon>
        <taxon>Cicer</taxon>
    </lineage>
</organism>
<feature type="transmembrane region" description="Helical" evidence="7">
    <location>
        <begin position="76"/>
        <end position="98"/>
    </location>
</feature>
<feature type="transmembrane region" description="Helical" evidence="7">
    <location>
        <begin position="194"/>
        <end position="212"/>
    </location>
</feature>
<evidence type="ECO:0000256" key="1">
    <source>
        <dbReference type="ARBA" id="ARBA00004141"/>
    </source>
</evidence>
<dbReference type="STRING" id="3827.A0A1S2YCS7"/>
<feature type="transmembrane region" description="Helical" evidence="7">
    <location>
        <begin position="265"/>
        <end position="281"/>
    </location>
</feature>
<feature type="transmembrane region" description="Helical" evidence="7">
    <location>
        <begin position="293"/>
        <end position="313"/>
    </location>
</feature>
<dbReference type="OrthoDB" id="655540at2759"/>
<reference evidence="9" key="1">
    <citation type="journal article" date="2013" name="Nat. Biotechnol.">
        <title>Draft genome sequence of chickpea (Cicer arietinum) provides a resource for trait improvement.</title>
        <authorList>
            <person name="Varshney R.K."/>
            <person name="Song C."/>
            <person name="Saxena R.K."/>
            <person name="Azam S."/>
            <person name="Yu S."/>
            <person name="Sharpe A.G."/>
            <person name="Cannon S."/>
            <person name="Baek J."/>
            <person name="Rosen B.D."/>
            <person name="Tar'an B."/>
            <person name="Millan T."/>
            <person name="Zhang X."/>
            <person name="Ramsay L.D."/>
            <person name="Iwata A."/>
            <person name="Wang Y."/>
            <person name="Nelson W."/>
            <person name="Farmer A.D."/>
            <person name="Gaur P.M."/>
            <person name="Soderlund C."/>
            <person name="Penmetsa R.V."/>
            <person name="Xu C."/>
            <person name="Bharti A.K."/>
            <person name="He W."/>
            <person name="Winter P."/>
            <person name="Zhao S."/>
            <person name="Hane J.K."/>
            <person name="Carrasquilla-Garcia N."/>
            <person name="Condie J.A."/>
            <person name="Upadhyaya H.D."/>
            <person name="Luo M.C."/>
            <person name="Thudi M."/>
            <person name="Gowda C.L."/>
            <person name="Singh N.P."/>
            <person name="Lichtenzveig J."/>
            <person name="Gali K.K."/>
            <person name="Rubio J."/>
            <person name="Nadarajan N."/>
            <person name="Dolezel J."/>
            <person name="Bansal K.C."/>
            <person name="Xu X."/>
            <person name="Edwards D."/>
            <person name="Zhang G."/>
            <person name="Kahl G."/>
            <person name="Gil J."/>
            <person name="Singh K.B."/>
            <person name="Datta S.K."/>
            <person name="Jackson S.A."/>
            <person name="Wang J."/>
            <person name="Cook D.R."/>
        </authorList>
    </citation>
    <scope>NUCLEOTIDE SEQUENCE [LARGE SCALE GENOMIC DNA]</scope>
    <source>
        <strain evidence="9">cv. CDC Frontier</strain>
    </source>
</reference>
<evidence type="ECO:0000256" key="6">
    <source>
        <dbReference type="ARBA" id="ARBA00023136"/>
    </source>
</evidence>
<feature type="transmembrane region" description="Helical" evidence="7">
    <location>
        <begin position="402"/>
        <end position="423"/>
    </location>
</feature>
<dbReference type="PaxDb" id="3827-XP_004502272.1"/>
<proteinExistence type="predicted"/>
<keyword evidence="3 7" id="KW-0812">Transmembrane</keyword>
<protein>
    <submittedName>
        <fullName evidence="10">Amino acid transporter AVT1H</fullName>
    </submittedName>
</protein>
<dbReference type="PANTHER" id="PTHR22950">
    <property type="entry name" value="AMINO ACID TRANSPORTER"/>
    <property type="match status" value="1"/>
</dbReference>
<dbReference type="GeneID" id="101501294"/>
<dbReference type="GO" id="GO:0015179">
    <property type="term" value="F:L-amino acid transmembrane transporter activity"/>
    <property type="evidence" value="ECO:0007669"/>
    <property type="project" value="TreeGrafter"/>
</dbReference>
<keyword evidence="5 7" id="KW-1133">Transmembrane helix</keyword>
<feature type="transmembrane region" description="Helical" evidence="7">
    <location>
        <begin position="224"/>
        <end position="245"/>
    </location>
</feature>
<feature type="transmembrane region" description="Helical" evidence="7">
    <location>
        <begin position="375"/>
        <end position="396"/>
    </location>
</feature>
<dbReference type="Pfam" id="PF01490">
    <property type="entry name" value="Aa_trans"/>
    <property type="match status" value="1"/>
</dbReference>
<evidence type="ECO:0000256" key="4">
    <source>
        <dbReference type="ARBA" id="ARBA00022970"/>
    </source>
</evidence>
<reference evidence="10" key="2">
    <citation type="submission" date="2025-08" db="UniProtKB">
        <authorList>
            <consortium name="RefSeq"/>
        </authorList>
    </citation>
    <scope>IDENTIFICATION</scope>
    <source>
        <tissue evidence="10">Etiolated seedlings</tissue>
    </source>
</reference>
<dbReference type="eggNOG" id="KOG1303">
    <property type="taxonomic scope" value="Eukaryota"/>
</dbReference>
<evidence type="ECO:0000256" key="3">
    <source>
        <dbReference type="ARBA" id="ARBA00022692"/>
    </source>
</evidence>
<evidence type="ECO:0000313" key="9">
    <source>
        <dbReference type="Proteomes" id="UP000087171"/>
    </source>
</evidence>
<dbReference type="InterPro" id="IPR013057">
    <property type="entry name" value="AA_transpt_TM"/>
</dbReference>
<keyword evidence="6 7" id="KW-0472">Membrane</keyword>
<feature type="transmembrane region" description="Helical" evidence="7">
    <location>
        <begin position="151"/>
        <end position="170"/>
    </location>
</feature>
<evidence type="ECO:0000256" key="7">
    <source>
        <dbReference type="SAM" id="Phobius"/>
    </source>
</evidence>